<keyword evidence="1" id="KW-1133">Transmembrane helix</keyword>
<dbReference type="AlphaFoldDB" id="A0A1I4XXB4"/>
<evidence type="ECO:0000256" key="1">
    <source>
        <dbReference type="SAM" id="Phobius"/>
    </source>
</evidence>
<dbReference type="RefSeq" id="WP_074909287.1">
    <property type="nucleotide sequence ID" value="NZ_FOVK01000001.1"/>
</dbReference>
<dbReference type="OrthoDB" id="1887420at2"/>
<accession>A0A1I4XXB4</accession>
<proteinExistence type="predicted"/>
<keyword evidence="1" id="KW-0472">Membrane</keyword>
<keyword evidence="3" id="KW-1185">Reference proteome</keyword>
<evidence type="ECO:0008006" key="4">
    <source>
        <dbReference type="Google" id="ProtNLM"/>
    </source>
</evidence>
<keyword evidence="1" id="KW-0812">Transmembrane</keyword>
<feature type="transmembrane region" description="Helical" evidence="1">
    <location>
        <begin position="111"/>
        <end position="129"/>
    </location>
</feature>
<sequence>MERSKRFLGLKKEAVLLDSWLYIVKAMLAIGTGYILGNMFSVTRLDMISVLLGVMYNLEATNISAVKGGINQLLASFLGAVTTGVLVYILGVNVVTVMLGMGLTLFIALKIDYTAVSPVAIFTSIYMTQYLQSDALGNPSILLTIRLRIFALGLGVFIAMVFNLVFSLIYYRKITKKRLEYVKVKLDFVMSYTYRFLTEEGDLQPQYNAVFSSAFADIETVSSNLAALSKDPLLPLKILEKEHLETAKDVVKRMKLMTHLAYDSCFIKDTFKVRIKPDQLKSYHDFMYKFGQLDFLSASPDRDNFMPHYHVYELEDDQAKRIYENLDLIFSEYNTIVEEQFRVK</sequence>
<dbReference type="EMBL" id="FOVK01000001">
    <property type="protein sequence ID" value="SFN30474.1"/>
    <property type="molecule type" value="Genomic_DNA"/>
</dbReference>
<organism evidence="2 3">
    <name type="scientific">Proteiniclasticum ruminis</name>
    <dbReference type="NCBI Taxonomy" id="398199"/>
    <lineage>
        <taxon>Bacteria</taxon>
        <taxon>Bacillati</taxon>
        <taxon>Bacillota</taxon>
        <taxon>Clostridia</taxon>
        <taxon>Eubacteriales</taxon>
        <taxon>Clostridiaceae</taxon>
        <taxon>Proteiniclasticum</taxon>
    </lineage>
</organism>
<evidence type="ECO:0000313" key="2">
    <source>
        <dbReference type="EMBL" id="SFN30474.1"/>
    </source>
</evidence>
<name>A0A1I4XXB4_9CLOT</name>
<feature type="transmembrane region" description="Helical" evidence="1">
    <location>
        <begin position="149"/>
        <end position="171"/>
    </location>
</feature>
<dbReference type="Proteomes" id="UP000181899">
    <property type="component" value="Unassembled WGS sequence"/>
</dbReference>
<reference evidence="2 3" key="1">
    <citation type="submission" date="2016-10" db="EMBL/GenBank/DDBJ databases">
        <authorList>
            <person name="de Groot N.N."/>
        </authorList>
    </citation>
    <scope>NUCLEOTIDE SEQUENCE [LARGE SCALE GENOMIC DNA]</scope>
    <source>
        <strain evidence="2 3">ML2</strain>
    </source>
</reference>
<feature type="transmembrane region" description="Helical" evidence="1">
    <location>
        <begin position="73"/>
        <end position="99"/>
    </location>
</feature>
<gene>
    <name evidence="2" type="ORF">SAMN04488695_101252</name>
</gene>
<protein>
    <recommendedName>
        <fullName evidence="4">Aromatic acid exporter family member 1</fullName>
    </recommendedName>
</protein>
<feature type="transmembrane region" description="Helical" evidence="1">
    <location>
        <begin position="20"/>
        <end position="37"/>
    </location>
</feature>
<evidence type="ECO:0000313" key="3">
    <source>
        <dbReference type="Proteomes" id="UP000181899"/>
    </source>
</evidence>